<keyword evidence="1" id="KW-1133">Transmembrane helix</keyword>
<accession>W2LPS4</accession>
<proteinExistence type="predicted"/>
<evidence type="ECO:0000313" key="2">
    <source>
        <dbReference type="EMBL" id="ETL98699.1"/>
    </source>
</evidence>
<protein>
    <submittedName>
        <fullName evidence="2">Uncharacterized protein</fullName>
    </submittedName>
</protein>
<organism evidence="2">
    <name type="scientific">Phytophthora nicotianae</name>
    <name type="common">Potato buckeye rot agent</name>
    <name type="synonym">Phytophthora parasitica</name>
    <dbReference type="NCBI Taxonomy" id="4792"/>
    <lineage>
        <taxon>Eukaryota</taxon>
        <taxon>Sar</taxon>
        <taxon>Stramenopiles</taxon>
        <taxon>Oomycota</taxon>
        <taxon>Peronosporomycetes</taxon>
        <taxon>Peronosporales</taxon>
        <taxon>Peronosporaceae</taxon>
        <taxon>Phytophthora</taxon>
    </lineage>
</organism>
<sequence length="149" mass="17145">MPEGSLPPFVFTVGEFHYDSIIIVCISTVTLGFIIVCISIVTVVLTIGYVYFIVMSPGNSGRNLVASTNLDPSMNTLSSSSKSFARVRHDHQERLQRRWVRHEQLERLGRVWRLRLRDGQEQLQLQRLGHEFQHGRIQGPRLGHEKKHQ</sequence>
<reference evidence="2" key="1">
    <citation type="submission" date="2013-11" db="EMBL/GenBank/DDBJ databases">
        <title>The Genome Sequence of Phytophthora parasitica CHvinca01.</title>
        <authorList>
            <consortium name="The Broad Institute Genomics Platform"/>
            <person name="Russ C."/>
            <person name="Tyler B."/>
            <person name="Panabieres F."/>
            <person name="Shan W."/>
            <person name="Tripathy S."/>
            <person name="Grunwald N."/>
            <person name="Machado M."/>
            <person name="Johnson C.S."/>
            <person name="Arredondo F."/>
            <person name="Hong C."/>
            <person name="Coffey M."/>
            <person name="Young S.K."/>
            <person name="Zeng Q."/>
            <person name="Gargeya S."/>
            <person name="Fitzgerald M."/>
            <person name="Abouelleil A."/>
            <person name="Alvarado L."/>
            <person name="Chapman S.B."/>
            <person name="Gainer-Dewar J."/>
            <person name="Goldberg J."/>
            <person name="Griggs A."/>
            <person name="Gujja S."/>
            <person name="Hansen M."/>
            <person name="Howarth C."/>
            <person name="Imamovic A."/>
            <person name="Ireland A."/>
            <person name="Larimer J."/>
            <person name="McCowan C."/>
            <person name="Murphy C."/>
            <person name="Pearson M."/>
            <person name="Poon T.W."/>
            <person name="Priest M."/>
            <person name="Roberts A."/>
            <person name="Saif S."/>
            <person name="Shea T."/>
            <person name="Sykes S."/>
            <person name="Wortman J."/>
            <person name="Nusbaum C."/>
            <person name="Birren B."/>
        </authorList>
    </citation>
    <scope>NUCLEOTIDE SEQUENCE [LARGE SCALE GENOMIC DNA]</scope>
    <source>
        <strain evidence="2">CHvinca01</strain>
    </source>
</reference>
<evidence type="ECO:0000256" key="1">
    <source>
        <dbReference type="SAM" id="Phobius"/>
    </source>
</evidence>
<keyword evidence="1" id="KW-0812">Transmembrane</keyword>
<feature type="transmembrane region" description="Helical" evidence="1">
    <location>
        <begin position="20"/>
        <end position="52"/>
    </location>
</feature>
<gene>
    <name evidence="2" type="ORF">L917_04290</name>
</gene>
<dbReference type="Proteomes" id="UP000054423">
    <property type="component" value="Unassembled WGS sequence"/>
</dbReference>
<name>W2LPS4_PHYNI</name>
<dbReference type="AlphaFoldDB" id="W2LPS4"/>
<dbReference type="EMBL" id="KI678497">
    <property type="protein sequence ID" value="ETL98699.1"/>
    <property type="molecule type" value="Genomic_DNA"/>
</dbReference>
<keyword evidence="1" id="KW-0472">Membrane</keyword>